<dbReference type="Gene3D" id="1.10.760.10">
    <property type="entry name" value="Cytochrome c-like domain"/>
    <property type="match status" value="1"/>
</dbReference>
<dbReference type="RefSeq" id="WP_285982256.1">
    <property type="nucleotide sequence ID" value="NZ_JASVDS010000002.1"/>
</dbReference>
<gene>
    <name evidence="7" type="ORF">QRD43_09590</name>
</gene>
<comment type="caution">
    <text evidence="7">The sequence shown here is derived from an EMBL/GenBank/DDBJ whole genome shotgun (WGS) entry which is preliminary data.</text>
</comment>
<protein>
    <submittedName>
        <fullName evidence="7">Cytochrome c</fullName>
    </submittedName>
</protein>
<dbReference type="PROSITE" id="PS51007">
    <property type="entry name" value="CYTC"/>
    <property type="match status" value="1"/>
</dbReference>
<feature type="domain" description="Cytochrome c" evidence="6">
    <location>
        <begin position="22"/>
        <end position="103"/>
    </location>
</feature>
<proteinExistence type="predicted"/>
<feature type="chain" id="PRO_5046548632" evidence="5">
    <location>
        <begin position="19"/>
        <end position="119"/>
    </location>
</feature>
<sequence>MRRAVCLLLLALAWPVCGRTAPVPERQTELLRMLRQDCGSCHGMRLTGGLGPALTADALQGKPWQSLSATIFHGRPGTPMPPWKSMLSSDEADWLALQLLSPAPIGAGTPAEALPRRQP</sequence>
<evidence type="ECO:0000256" key="5">
    <source>
        <dbReference type="SAM" id="SignalP"/>
    </source>
</evidence>
<keyword evidence="8" id="KW-1185">Reference proteome</keyword>
<evidence type="ECO:0000259" key="6">
    <source>
        <dbReference type="PROSITE" id="PS51007"/>
    </source>
</evidence>
<evidence type="ECO:0000256" key="1">
    <source>
        <dbReference type="ARBA" id="ARBA00022617"/>
    </source>
</evidence>
<evidence type="ECO:0000313" key="8">
    <source>
        <dbReference type="Proteomes" id="UP001238603"/>
    </source>
</evidence>
<reference evidence="7 8" key="1">
    <citation type="submission" date="2023-06" db="EMBL/GenBank/DDBJ databases">
        <title>Pelomonas sp. APW6 16S ribosomal RNA gene genome sequencing and assembly.</title>
        <authorList>
            <person name="Woo H."/>
        </authorList>
    </citation>
    <scope>NUCLEOTIDE SEQUENCE [LARGE SCALE GENOMIC DNA]</scope>
    <source>
        <strain evidence="7 8">APW6</strain>
    </source>
</reference>
<dbReference type="SUPFAM" id="SSF46626">
    <property type="entry name" value="Cytochrome c"/>
    <property type="match status" value="1"/>
</dbReference>
<dbReference type="EMBL" id="JASVDS010000002">
    <property type="protein sequence ID" value="MDL5032162.1"/>
    <property type="molecule type" value="Genomic_DNA"/>
</dbReference>
<feature type="signal peptide" evidence="5">
    <location>
        <begin position="1"/>
        <end position="18"/>
    </location>
</feature>
<evidence type="ECO:0000256" key="3">
    <source>
        <dbReference type="ARBA" id="ARBA00023004"/>
    </source>
</evidence>
<evidence type="ECO:0000256" key="4">
    <source>
        <dbReference type="PROSITE-ProRule" id="PRU00433"/>
    </source>
</evidence>
<keyword evidence="2 4" id="KW-0479">Metal-binding</keyword>
<dbReference type="Pfam" id="PF13442">
    <property type="entry name" value="Cytochrome_CBB3"/>
    <property type="match status" value="1"/>
</dbReference>
<dbReference type="InterPro" id="IPR036909">
    <property type="entry name" value="Cyt_c-like_dom_sf"/>
</dbReference>
<keyword evidence="1 4" id="KW-0349">Heme</keyword>
<keyword evidence="3 4" id="KW-0408">Iron</keyword>
<dbReference type="Proteomes" id="UP001238603">
    <property type="component" value="Unassembled WGS sequence"/>
</dbReference>
<dbReference type="InterPro" id="IPR009056">
    <property type="entry name" value="Cyt_c-like_dom"/>
</dbReference>
<accession>A0ABT7LH34</accession>
<keyword evidence="5" id="KW-0732">Signal</keyword>
<evidence type="ECO:0000313" key="7">
    <source>
        <dbReference type="EMBL" id="MDL5032162.1"/>
    </source>
</evidence>
<evidence type="ECO:0000256" key="2">
    <source>
        <dbReference type="ARBA" id="ARBA00022723"/>
    </source>
</evidence>
<name>A0ABT7LH34_9BURK</name>
<organism evidence="7 8">
    <name type="scientific">Roseateles subflavus</name>
    <dbReference type="NCBI Taxonomy" id="3053353"/>
    <lineage>
        <taxon>Bacteria</taxon>
        <taxon>Pseudomonadati</taxon>
        <taxon>Pseudomonadota</taxon>
        <taxon>Betaproteobacteria</taxon>
        <taxon>Burkholderiales</taxon>
        <taxon>Sphaerotilaceae</taxon>
        <taxon>Roseateles</taxon>
    </lineage>
</organism>